<sequence length="189" mass="22058">MQNEVEKKARSTLERNSIAPINRHTVLSVNYSIVNVSHQNQLVLASNSAVQDIVENNIQISEKRKRGRPKKSNNESEQPSKSFMYLIFSCNINFDRDVLRYNPFHCHYLQNLNQLQTVLPSLLFSNIDVRLKHLGPILYHKINKIKQSNVCMHKSSSKKDTNKEFYENSIFINDMLTNNLHIFDLDIKQ</sequence>
<gene>
    <name evidence="1" type="ORF">BpHYR1_017694</name>
</gene>
<dbReference type="AlphaFoldDB" id="A0A3M7S9A8"/>
<protein>
    <submittedName>
        <fullName evidence="1">Uncharacterized protein</fullName>
    </submittedName>
</protein>
<dbReference type="EMBL" id="REGN01001835">
    <property type="protein sequence ID" value="RNA32168.1"/>
    <property type="molecule type" value="Genomic_DNA"/>
</dbReference>
<comment type="caution">
    <text evidence="1">The sequence shown here is derived from an EMBL/GenBank/DDBJ whole genome shotgun (WGS) entry which is preliminary data.</text>
</comment>
<reference evidence="1 2" key="1">
    <citation type="journal article" date="2018" name="Sci. Rep.">
        <title>Genomic signatures of local adaptation to the degree of environmental predictability in rotifers.</title>
        <authorList>
            <person name="Franch-Gras L."/>
            <person name="Hahn C."/>
            <person name="Garcia-Roger E.M."/>
            <person name="Carmona M.J."/>
            <person name="Serra M."/>
            <person name="Gomez A."/>
        </authorList>
    </citation>
    <scope>NUCLEOTIDE SEQUENCE [LARGE SCALE GENOMIC DNA]</scope>
    <source>
        <strain evidence="1">HYR1</strain>
    </source>
</reference>
<proteinExistence type="predicted"/>
<keyword evidence="2" id="KW-1185">Reference proteome</keyword>
<evidence type="ECO:0000313" key="1">
    <source>
        <dbReference type="EMBL" id="RNA32168.1"/>
    </source>
</evidence>
<organism evidence="1 2">
    <name type="scientific">Brachionus plicatilis</name>
    <name type="common">Marine rotifer</name>
    <name type="synonym">Brachionus muelleri</name>
    <dbReference type="NCBI Taxonomy" id="10195"/>
    <lineage>
        <taxon>Eukaryota</taxon>
        <taxon>Metazoa</taxon>
        <taxon>Spiralia</taxon>
        <taxon>Gnathifera</taxon>
        <taxon>Rotifera</taxon>
        <taxon>Eurotatoria</taxon>
        <taxon>Monogononta</taxon>
        <taxon>Pseudotrocha</taxon>
        <taxon>Ploima</taxon>
        <taxon>Brachionidae</taxon>
        <taxon>Brachionus</taxon>
    </lineage>
</organism>
<evidence type="ECO:0000313" key="2">
    <source>
        <dbReference type="Proteomes" id="UP000276133"/>
    </source>
</evidence>
<accession>A0A3M7S9A8</accession>
<name>A0A3M7S9A8_BRAPC</name>
<dbReference type="Proteomes" id="UP000276133">
    <property type="component" value="Unassembled WGS sequence"/>
</dbReference>